<keyword evidence="2" id="KW-0285">Flavoprotein</keyword>
<dbReference type="Gene3D" id="3.50.50.60">
    <property type="entry name" value="FAD/NAD(P)-binding domain"/>
    <property type="match status" value="1"/>
</dbReference>
<keyword evidence="6" id="KW-0812">Transmembrane</keyword>
<feature type="transmembrane region" description="Helical" evidence="6">
    <location>
        <begin position="7"/>
        <end position="25"/>
    </location>
</feature>
<keyword evidence="6" id="KW-1133">Transmembrane helix</keyword>
<dbReference type="EMBL" id="PVQB02000188">
    <property type="protein sequence ID" value="KAF4341601.1"/>
    <property type="molecule type" value="Genomic_DNA"/>
</dbReference>
<evidence type="ECO:0000256" key="1">
    <source>
        <dbReference type="ARBA" id="ARBA00001974"/>
    </source>
</evidence>
<dbReference type="PRINTS" id="PR00420">
    <property type="entry name" value="RNGMNOXGNASE"/>
</dbReference>
<protein>
    <recommendedName>
        <fullName evidence="11">FAD-binding domain-containing protein</fullName>
    </recommendedName>
</protein>
<reference evidence="9" key="2">
    <citation type="submission" date="2020-02" db="EMBL/GenBank/DDBJ databases">
        <title>Identification and distribution of gene clusters putatively required for synthesis of sphingolipid metabolism inhibitors in phylogenetically diverse species of the filamentous fungus Fusarium.</title>
        <authorList>
            <person name="Kim H.-S."/>
            <person name="Busman M."/>
            <person name="Brown D.W."/>
            <person name="Divon H."/>
            <person name="Uhlig S."/>
            <person name="Proctor R.H."/>
        </authorList>
    </citation>
    <scope>NUCLEOTIDE SEQUENCE</scope>
    <source>
        <strain evidence="9">NRRL 25174</strain>
    </source>
</reference>
<dbReference type="OrthoDB" id="5273847at2759"/>
<keyword evidence="3" id="KW-0274">FAD</keyword>
<dbReference type="Proteomes" id="UP000730481">
    <property type="component" value="Unassembled WGS sequence"/>
</dbReference>
<dbReference type="PANTHER" id="PTHR43004">
    <property type="entry name" value="TRK SYSTEM POTASSIUM UPTAKE PROTEIN"/>
    <property type="match status" value="1"/>
</dbReference>
<feature type="domain" description="DUF7600" evidence="8">
    <location>
        <begin position="716"/>
        <end position="884"/>
    </location>
</feature>
<dbReference type="InterPro" id="IPR002938">
    <property type="entry name" value="FAD-bd"/>
</dbReference>
<evidence type="ECO:0000313" key="9">
    <source>
        <dbReference type="EMBL" id="KAF4341601.1"/>
    </source>
</evidence>
<dbReference type="Pfam" id="PF24539">
    <property type="entry name" value="DUF7600"/>
    <property type="match status" value="1"/>
</dbReference>
<keyword evidence="6" id="KW-0472">Membrane</keyword>
<feature type="region of interest" description="Disordered" evidence="5">
    <location>
        <begin position="450"/>
        <end position="472"/>
    </location>
</feature>
<keyword evidence="10" id="KW-1185">Reference proteome</keyword>
<evidence type="ECO:0000256" key="5">
    <source>
        <dbReference type="SAM" id="MobiDB-lite"/>
    </source>
</evidence>
<sequence>MAEKHDLIIVGGGPVGLFLGLSLALKSVKVLVIEQASEIPQSPRALMNFPIVLNEFARVGILDEVTAAGFKNTEGLCFRTPYSGTNRVLAKIPPGKSSKGSVDYGVQLGQAKLCSIMLKHAVQCDSFSIRYNTRYVCHEEDDELVHVQVESATGVETISAPFIVACDGANSAVRKTLQIPFEGFTWKDWQFVAVNIYYDFSKHGYPAANHIIDPEDWAVIVRASHEKEGLWRIALGIPPDLKPADVEPYVIAKVERLMPGPRPLDYIIDAISPYWAHEKVAQSFRSGRVVLCGDAAHLNNPLTALGLTTGLVDAAVLSRVIPLVLLPENTNMSSANWTKLLDQYATVRRKDFVERVQKQAVDGKKRIHSMDPRVVNERDDFFNMLNKSPGFANFIASLMMEPLAEDLWPSPLNRLASLGKVWVESYLVNHVAVSGIGRWSDNDDEFLGTVPDDPKKRYDDEAGPGSTTDVALTPNRPTIFTRSLDEDVSAWGYGFHASCWAIFTTHSTPNLSQLFAACLSMPTGQEAFLNWGHDYGGASILETQFEVPTRDTRFPDPRNMPGLFRSDPFHIPALTHAIQQTARLQNDVFLSRTNFSDETLTKDPFSRLFPDILQLITVLLSTSEIHAVRLASPVFASLKLSERFWASRFQPGHEFEYIPEIIDHPPESWRAFYLSLQIWALNDPSMANRKRIWGLAKTLHSLLSQMGDAPCQGCPLQTWFETSAEQDDTSAFWHTAACASTQPNDSFVSGNRVLRARTVSFSQTLKVQQMSVSFVNIPEGMFVSGLILIDHHHKHHAIGYIHDGNKVDIYLPIAQYIQGWELAFHTSGVKAIALICENGALSAWAGEPGGLPRWRLAGARGVSAIKAEFDAIKLVKLGRKGSPDELSWLNNCLWYPQVPPMGLLYDWNKGDKPPSEFKLPITSVFFGEADNNYSSTLTEIIIWIFDICYIAGIEFRFADASHNRHLGNIGPFDQDSPGRRNFSDSNDSSVSFIIDGAAGERLKSFEVQERGASLVGMKMNTTFEIMGI</sequence>
<accession>A0A9P5AMS4</accession>
<comment type="cofactor">
    <cofactor evidence="1">
        <name>FAD</name>
        <dbReference type="ChEBI" id="CHEBI:57692"/>
    </cofactor>
</comment>
<dbReference type="InterPro" id="IPR036188">
    <property type="entry name" value="FAD/NAD-bd_sf"/>
</dbReference>
<evidence type="ECO:0000313" key="10">
    <source>
        <dbReference type="Proteomes" id="UP000730481"/>
    </source>
</evidence>
<evidence type="ECO:0000259" key="7">
    <source>
        <dbReference type="Pfam" id="PF01494"/>
    </source>
</evidence>
<proteinExistence type="predicted"/>
<dbReference type="PANTHER" id="PTHR43004:SF19">
    <property type="entry name" value="BINDING MONOOXYGENASE, PUTATIVE (JCVI)-RELATED"/>
    <property type="match status" value="1"/>
</dbReference>
<evidence type="ECO:0000256" key="6">
    <source>
        <dbReference type="SAM" id="Phobius"/>
    </source>
</evidence>
<comment type="caution">
    <text evidence="9">The sequence shown here is derived from an EMBL/GenBank/DDBJ whole genome shotgun (WGS) entry which is preliminary data.</text>
</comment>
<keyword evidence="4" id="KW-0560">Oxidoreductase</keyword>
<dbReference type="Gene3D" id="3.30.9.10">
    <property type="entry name" value="D-Amino Acid Oxidase, subunit A, domain 2"/>
    <property type="match status" value="1"/>
</dbReference>
<evidence type="ECO:0000256" key="3">
    <source>
        <dbReference type="ARBA" id="ARBA00022827"/>
    </source>
</evidence>
<feature type="domain" description="FAD-binding" evidence="7">
    <location>
        <begin position="6"/>
        <end position="348"/>
    </location>
</feature>
<dbReference type="InterPro" id="IPR056021">
    <property type="entry name" value="DUF7600"/>
</dbReference>
<name>A0A9P5AMS4_9HYPO</name>
<dbReference type="Pfam" id="PF01494">
    <property type="entry name" value="FAD_binding_3"/>
    <property type="match status" value="1"/>
</dbReference>
<gene>
    <name evidence="9" type="ORF">FBEOM_4503</name>
</gene>
<organism evidence="9 10">
    <name type="scientific">Fusarium beomiforme</name>
    <dbReference type="NCBI Taxonomy" id="44412"/>
    <lineage>
        <taxon>Eukaryota</taxon>
        <taxon>Fungi</taxon>
        <taxon>Dikarya</taxon>
        <taxon>Ascomycota</taxon>
        <taxon>Pezizomycotina</taxon>
        <taxon>Sordariomycetes</taxon>
        <taxon>Hypocreomycetidae</taxon>
        <taxon>Hypocreales</taxon>
        <taxon>Nectriaceae</taxon>
        <taxon>Fusarium</taxon>
        <taxon>Fusarium burgessii species complex</taxon>
    </lineage>
</organism>
<reference evidence="9" key="1">
    <citation type="journal article" date="2017" name="Mycologia">
        <title>Fusarium algeriense, sp. nov., a novel toxigenic crown rot pathogen of durum wheat from Algeria is nested in the Fusarium burgessii species complex.</title>
        <authorList>
            <person name="Laraba I."/>
            <person name="Keddad A."/>
            <person name="Boureghda H."/>
            <person name="Abdallah N."/>
            <person name="Vaughan M.M."/>
            <person name="Proctor R.H."/>
            <person name="Busman M."/>
            <person name="O'Donnell K."/>
        </authorList>
    </citation>
    <scope>NUCLEOTIDE SEQUENCE</scope>
    <source>
        <strain evidence="9">NRRL 25174</strain>
    </source>
</reference>
<evidence type="ECO:0000259" key="8">
    <source>
        <dbReference type="Pfam" id="PF24539"/>
    </source>
</evidence>
<evidence type="ECO:0000256" key="4">
    <source>
        <dbReference type="ARBA" id="ARBA00023002"/>
    </source>
</evidence>
<dbReference type="GO" id="GO:0016709">
    <property type="term" value="F:oxidoreductase activity, acting on paired donors, with incorporation or reduction of molecular oxygen, NAD(P)H as one donor, and incorporation of one atom of oxygen"/>
    <property type="evidence" value="ECO:0007669"/>
    <property type="project" value="UniProtKB-ARBA"/>
</dbReference>
<dbReference type="SUPFAM" id="SSF51905">
    <property type="entry name" value="FAD/NAD(P)-binding domain"/>
    <property type="match status" value="1"/>
</dbReference>
<evidence type="ECO:0000256" key="2">
    <source>
        <dbReference type="ARBA" id="ARBA00022630"/>
    </source>
</evidence>
<dbReference type="AlphaFoldDB" id="A0A9P5AMS4"/>
<evidence type="ECO:0008006" key="11">
    <source>
        <dbReference type="Google" id="ProtNLM"/>
    </source>
</evidence>
<dbReference type="GO" id="GO:0071949">
    <property type="term" value="F:FAD binding"/>
    <property type="evidence" value="ECO:0007669"/>
    <property type="project" value="InterPro"/>
</dbReference>
<dbReference type="InterPro" id="IPR050641">
    <property type="entry name" value="RIFMO-like"/>
</dbReference>